<keyword evidence="1" id="KW-1133">Transmembrane helix</keyword>
<protein>
    <submittedName>
        <fullName evidence="2">Uncharacterized protein</fullName>
    </submittedName>
</protein>
<feature type="transmembrane region" description="Helical" evidence="1">
    <location>
        <begin position="9"/>
        <end position="26"/>
    </location>
</feature>
<accession>A0A0F8Z9E6</accession>
<feature type="transmembrane region" description="Helical" evidence="1">
    <location>
        <begin position="32"/>
        <end position="47"/>
    </location>
</feature>
<organism evidence="2">
    <name type="scientific">marine sediment metagenome</name>
    <dbReference type="NCBI Taxonomy" id="412755"/>
    <lineage>
        <taxon>unclassified sequences</taxon>
        <taxon>metagenomes</taxon>
        <taxon>ecological metagenomes</taxon>
    </lineage>
</organism>
<keyword evidence="1" id="KW-0472">Membrane</keyword>
<proteinExistence type="predicted"/>
<keyword evidence="1" id="KW-0812">Transmembrane</keyword>
<name>A0A0F8Z9E6_9ZZZZ</name>
<gene>
    <name evidence="2" type="ORF">LCGC14_2801740</name>
</gene>
<evidence type="ECO:0000313" key="2">
    <source>
        <dbReference type="EMBL" id="KKK82605.1"/>
    </source>
</evidence>
<evidence type="ECO:0000256" key="1">
    <source>
        <dbReference type="SAM" id="Phobius"/>
    </source>
</evidence>
<dbReference type="EMBL" id="LAZR01052595">
    <property type="protein sequence ID" value="KKK82605.1"/>
    <property type="molecule type" value="Genomic_DNA"/>
</dbReference>
<reference evidence="2" key="1">
    <citation type="journal article" date="2015" name="Nature">
        <title>Complex archaea that bridge the gap between prokaryotes and eukaryotes.</title>
        <authorList>
            <person name="Spang A."/>
            <person name="Saw J.H."/>
            <person name="Jorgensen S.L."/>
            <person name="Zaremba-Niedzwiedzka K."/>
            <person name="Martijn J."/>
            <person name="Lind A.E."/>
            <person name="van Eijk R."/>
            <person name="Schleper C."/>
            <person name="Guy L."/>
            <person name="Ettema T.J."/>
        </authorList>
    </citation>
    <scope>NUCLEOTIDE SEQUENCE</scope>
</reference>
<sequence>MTRWIDYKLIDYLFIVAIAIAIFHIFSDINKWFHFFFLLLFGLRYLLRDMEREKKIKNES</sequence>
<dbReference type="AlphaFoldDB" id="A0A0F8Z9E6"/>
<comment type="caution">
    <text evidence="2">The sequence shown here is derived from an EMBL/GenBank/DDBJ whole genome shotgun (WGS) entry which is preliminary data.</text>
</comment>